<dbReference type="FunFam" id="2.10.110.10:FF:000005">
    <property type="entry name" value="Testin isoform 1"/>
    <property type="match status" value="1"/>
</dbReference>
<dbReference type="PROSITE" id="PS51303">
    <property type="entry name" value="PET"/>
    <property type="match status" value="1"/>
</dbReference>
<reference evidence="8 9" key="1">
    <citation type="journal article" date="2024" name="Insects">
        <title>An Improved Chromosome-Level Genome Assembly of the Firefly Pyrocoelia pectoralis.</title>
        <authorList>
            <person name="Fu X."/>
            <person name="Meyer-Rochow V.B."/>
            <person name="Ballantyne L."/>
            <person name="Zhu X."/>
        </authorList>
    </citation>
    <scope>NUCLEOTIDE SEQUENCE [LARGE SCALE GENOMIC DNA]</scope>
    <source>
        <strain evidence="8">XCY_ONT2</strain>
    </source>
</reference>
<feature type="domain" description="PET" evidence="7">
    <location>
        <begin position="84"/>
        <end position="191"/>
    </location>
</feature>
<dbReference type="PANTHER" id="PTHR24211:SF22">
    <property type="entry name" value="TESTIN"/>
    <property type="match status" value="1"/>
</dbReference>
<keyword evidence="4 5" id="KW-0440">LIM domain</keyword>
<dbReference type="PROSITE" id="PS00478">
    <property type="entry name" value="LIM_DOMAIN_1"/>
    <property type="match status" value="2"/>
</dbReference>
<organism evidence="8 9">
    <name type="scientific">Pyrocoelia pectoralis</name>
    <dbReference type="NCBI Taxonomy" id="417401"/>
    <lineage>
        <taxon>Eukaryota</taxon>
        <taxon>Metazoa</taxon>
        <taxon>Ecdysozoa</taxon>
        <taxon>Arthropoda</taxon>
        <taxon>Hexapoda</taxon>
        <taxon>Insecta</taxon>
        <taxon>Pterygota</taxon>
        <taxon>Neoptera</taxon>
        <taxon>Endopterygota</taxon>
        <taxon>Coleoptera</taxon>
        <taxon>Polyphaga</taxon>
        <taxon>Elateriformia</taxon>
        <taxon>Elateroidea</taxon>
        <taxon>Lampyridae</taxon>
        <taxon>Lampyrinae</taxon>
        <taxon>Pyrocoelia</taxon>
    </lineage>
</organism>
<dbReference type="GO" id="GO:0008270">
    <property type="term" value="F:zinc ion binding"/>
    <property type="evidence" value="ECO:0007669"/>
    <property type="project" value="InterPro"/>
</dbReference>
<dbReference type="Pfam" id="PF06297">
    <property type="entry name" value="PET"/>
    <property type="match status" value="1"/>
</dbReference>
<evidence type="ECO:0000259" key="6">
    <source>
        <dbReference type="PROSITE" id="PS50023"/>
    </source>
</evidence>
<feature type="domain" description="LIM zinc-binding" evidence="6">
    <location>
        <begin position="543"/>
        <end position="603"/>
    </location>
</feature>
<evidence type="ECO:0000256" key="3">
    <source>
        <dbReference type="ARBA" id="ARBA00022833"/>
    </source>
</evidence>
<sequence length="665" mass="75729">MTEDVQEVPKWLKELEEKRERRLKARLGHEAGAGSPCLTCEDKCPGLDLHFWRKICKNCKCGKENHDVNDDDIYGWAQFQLLGSKPNKNRKIVLPGRKDAVELDWTPKGQSDTVDLYLKELPVNLLPIKGSSAAQERKQLLQKQIPLHDIDPTLCHALSEIEVKQMNDYIAHVKQSSVGIGHIMKLNELLKNRQGLNPRYQLNRIPMQLSQSQHIILQGADRSNPLKGEDTVAKSFNQLSVCDLQQNVPQHPFTVPIDNQNPSRISNVRDLNYGTLNPDLPYTRHVDNQNPIGVPLNYSNQRLLSESKSHPTPLTALFPNQSHANTLDNQIHYNVKPGKNIHPALSQAPNEEKVREFYPDQNVNFDIGDLRANPELFGISNIPHYASTKFTPAVDEQNPPKLTNIKDLAYSTYNPLNPTQHHVHEESLQPTPITVGAITDIEYPLIKQAEQLQQIDFTPDIPRKNVQFNLNDVEILPNCHKCQKPLSSDDFVIAIDRSDSLWHADCFKCTGCNQNLADMLYFYHKETDEIYCGRDYAKIRGIPRCQACDELIFVKEYCLAENSTFHVKHFCCYECDKPLAGQNYVMEELQPLCVPCFENVKAEKCNVCARVIKPDEQGANLNGVHFHANDECFCCKMCRKRLLGVKFLFKNQNLYCSAPCFAADK</sequence>
<evidence type="ECO:0000256" key="2">
    <source>
        <dbReference type="ARBA" id="ARBA00022737"/>
    </source>
</evidence>
<name>A0AAN7UYV3_9COLE</name>
<dbReference type="SUPFAM" id="SSF57716">
    <property type="entry name" value="Glucocorticoid receptor-like (DNA-binding domain)"/>
    <property type="match status" value="2"/>
</dbReference>
<keyword evidence="3 5" id="KW-0862">Zinc</keyword>
<evidence type="ECO:0000313" key="8">
    <source>
        <dbReference type="EMBL" id="KAK5637978.1"/>
    </source>
</evidence>
<dbReference type="InterPro" id="IPR010442">
    <property type="entry name" value="PET_domain"/>
</dbReference>
<dbReference type="PANTHER" id="PTHR24211">
    <property type="entry name" value="LIM DOMAIN-CONTAINING PROTEIN"/>
    <property type="match status" value="1"/>
</dbReference>
<proteinExistence type="predicted"/>
<evidence type="ECO:0000313" key="9">
    <source>
        <dbReference type="Proteomes" id="UP001329430"/>
    </source>
</evidence>
<dbReference type="SMART" id="SM00132">
    <property type="entry name" value="LIM"/>
    <property type="match status" value="3"/>
</dbReference>
<accession>A0AAN7UYV3</accession>
<evidence type="ECO:0000256" key="5">
    <source>
        <dbReference type="PROSITE-ProRule" id="PRU00125"/>
    </source>
</evidence>
<evidence type="ECO:0000256" key="1">
    <source>
        <dbReference type="ARBA" id="ARBA00022723"/>
    </source>
</evidence>
<gene>
    <name evidence="8" type="ORF">RI129_012273</name>
</gene>
<comment type="caution">
    <text evidence="8">The sequence shown here is derived from an EMBL/GenBank/DDBJ whole genome shotgun (WGS) entry which is preliminary data.</text>
</comment>
<dbReference type="EMBL" id="JAVRBK010000010">
    <property type="protein sequence ID" value="KAK5637978.1"/>
    <property type="molecule type" value="Genomic_DNA"/>
</dbReference>
<dbReference type="AlphaFoldDB" id="A0AAN7UYV3"/>
<keyword evidence="9" id="KW-1185">Reference proteome</keyword>
<dbReference type="InterPro" id="IPR001781">
    <property type="entry name" value="Znf_LIM"/>
</dbReference>
<dbReference type="PROSITE" id="PS50023">
    <property type="entry name" value="LIM_DOMAIN_2"/>
    <property type="match status" value="2"/>
</dbReference>
<keyword evidence="1 5" id="KW-0479">Metal-binding</keyword>
<dbReference type="CDD" id="cd09341">
    <property type="entry name" value="LIM2_Testin_like"/>
    <property type="match status" value="1"/>
</dbReference>
<evidence type="ECO:0000259" key="7">
    <source>
        <dbReference type="PROSITE" id="PS51303"/>
    </source>
</evidence>
<keyword evidence="2" id="KW-0677">Repeat</keyword>
<dbReference type="InterPro" id="IPR047120">
    <property type="entry name" value="Pk/Esn/Tes"/>
</dbReference>
<feature type="domain" description="LIM zinc-binding" evidence="6">
    <location>
        <begin position="477"/>
        <end position="542"/>
    </location>
</feature>
<dbReference type="Pfam" id="PF00412">
    <property type="entry name" value="LIM"/>
    <property type="match status" value="3"/>
</dbReference>
<protein>
    <recommendedName>
        <fullName evidence="10">Testin</fullName>
    </recommendedName>
</protein>
<dbReference type="Proteomes" id="UP001329430">
    <property type="component" value="Chromosome 10"/>
</dbReference>
<evidence type="ECO:0000256" key="4">
    <source>
        <dbReference type="ARBA" id="ARBA00023038"/>
    </source>
</evidence>
<dbReference type="Gene3D" id="2.10.110.10">
    <property type="entry name" value="Cysteine Rich Protein"/>
    <property type="match status" value="3"/>
</dbReference>
<evidence type="ECO:0008006" key="10">
    <source>
        <dbReference type="Google" id="ProtNLM"/>
    </source>
</evidence>